<dbReference type="AlphaFoldDB" id="A0A830HMN5"/>
<proteinExistence type="predicted"/>
<evidence type="ECO:0000313" key="3">
    <source>
        <dbReference type="Proteomes" id="UP000660262"/>
    </source>
</evidence>
<reference evidence="2" key="1">
    <citation type="submission" date="2020-10" db="EMBL/GenBank/DDBJ databases">
        <title>Unveiling of a novel bifunctional photoreceptor, Dualchrome1, isolated from a cosmopolitan green alga.</title>
        <authorList>
            <person name="Suzuki S."/>
            <person name="Kawachi M."/>
        </authorList>
    </citation>
    <scope>NUCLEOTIDE SEQUENCE</scope>
    <source>
        <strain evidence="2">NIES 2893</strain>
    </source>
</reference>
<organism evidence="2 3">
    <name type="scientific">Pycnococcus provasolii</name>
    <dbReference type="NCBI Taxonomy" id="41880"/>
    <lineage>
        <taxon>Eukaryota</taxon>
        <taxon>Viridiplantae</taxon>
        <taxon>Chlorophyta</taxon>
        <taxon>Pseudoscourfieldiophyceae</taxon>
        <taxon>Pseudoscourfieldiales</taxon>
        <taxon>Pycnococcaceae</taxon>
        <taxon>Pycnococcus</taxon>
    </lineage>
</organism>
<feature type="region of interest" description="Disordered" evidence="1">
    <location>
        <begin position="502"/>
        <end position="549"/>
    </location>
</feature>
<feature type="region of interest" description="Disordered" evidence="1">
    <location>
        <begin position="102"/>
        <end position="148"/>
    </location>
</feature>
<feature type="compositionally biased region" description="Polar residues" evidence="1">
    <location>
        <begin position="121"/>
        <end position="144"/>
    </location>
</feature>
<dbReference type="EMBL" id="BNJQ01000019">
    <property type="protein sequence ID" value="GHP08152.1"/>
    <property type="molecule type" value="Genomic_DNA"/>
</dbReference>
<sequence length="995" mass="109537">MPQCVRSSCPSSAKTAARVCTLVDVWMSQSRLCSLFVTACETSSSTVLVVLCVFRVAYAFASVRVYLLLAGSAPPLGGTRKKTDKQGQGQGVFKLRRAALNAQPESRNVARPQRYIPPPQTTRITTADTQKNDATTNEPSSNTPRDFVFHENFLQETGVLRREHKIQADVAINTSLALASAAAAGVTTPRDGVATKRVVAVRPFTPREAATATTTEPTTGSHRPAPPSTPRPGHSSVTSSPRLGRTNVNVPAPATNELGSTARELQARRRVESLRARDAQEDEWQSIHEDILLRDTRIATLPLTRLSDEEKRQALRVPPYSLALGKHVPGVVSSLRHSGIDGQMMGDSEGKARVEMAKKALGFDISPRYLTVGSGTMTPPVASTGKKGFGRLNAIVSNLGATKVQPPKTAPSSVTGRNNHATRRMQIQASMCGVRAGRPMPYLSARGLTDDQRLVVLRSQPDNFAPSWAYASATAENFDAGEDAVKKIKRKLKEVSIVKMMTEGDDSLSSDSSEEEDGNDENMEGNASPTLMHARSLPPFGSTPLPEETSRTANAIGAEGKHERVYFPNQTPADYTRSVYRQATPNAYRTDESLKSWAAQKAMAPTPRELRMHMRVETGLQDIEWIKDRQSRMRQFFKWRRGFSKELARAGRSWFSILNVQKAIRQWKNKSSKVKARMAQEARLRRIYSENAKAVAKEEAGADDETASNEVERVENISLSTAANKANAVNTHILNPDDPNVENLRGTVEDILGLGAKKKRGGKGRDTSTSYDEVFASRPHAHGAMIRSRGEMADLLAVTEWITETGHVRNDPARDIMALTELGIIDEESESDDDRSHGGTSENDPIDRYEAMKDELHKQGYTKRLLTRHGHPMPGPKLRTPPALVIGNIPWFLHVGPHTLKRMIDSFDYGPAFHDSEKQYMARVKAHRRKVEAPARTTVSKKIREKHNMVRQTSSSAMAASKKMYRTDNSFNSTTTSSIGGAPSTPRRSNPFVVK</sequence>
<feature type="compositionally biased region" description="Acidic residues" evidence="1">
    <location>
        <begin position="503"/>
        <end position="523"/>
    </location>
</feature>
<feature type="region of interest" description="Disordered" evidence="1">
    <location>
        <begin position="951"/>
        <end position="995"/>
    </location>
</feature>
<protein>
    <submittedName>
        <fullName evidence="2">Uncharacterized protein</fullName>
    </submittedName>
</protein>
<gene>
    <name evidence="2" type="ORF">PPROV_000689400</name>
</gene>
<feature type="compositionally biased region" description="Polar residues" evidence="1">
    <location>
        <begin position="235"/>
        <end position="249"/>
    </location>
</feature>
<dbReference type="Proteomes" id="UP000660262">
    <property type="component" value="Unassembled WGS sequence"/>
</dbReference>
<comment type="caution">
    <text evidence="2">The sequence shown here is derived from an EMBL/GenBank/DDBJ whole genome shotgun (WGS) entry which is preliminary data.</text>
</comment>
<feature type="compositionally biased region" description="Low complexity" evidence="1">
    <location>
        <begin position="954"/>
        <end position="978"/>
    </location>
</feature>
<evidence type="ECO:0000313" key="2">
    <source>
        <dbReference type="EMBL" id="GHP08152.1"/>
    </source>
</evidence>
<name>A0A830HMN5_9CHLO</name>
<evidence type="ECO:0000256" key="1">
    <source>
        <dbReference type="SAM" id="MobiDB-lite"/>
    </source>
</evidence>
<accession>A0A830HMN5</accession>
<feature type="compositionally biased region" description="Low complexity" evidence="1">
    <location>
        <begin position="204"/>
        <end position="219"/>
    </location>
</feature>
<feature type="region of interest" description="Disordered" evidence="1">
    <location>
        <begin position="204"/>
        <end position="264"/>
    </location>
</feature>
<keyword evidence="3" id="KW-1185">Reference proteome</keyword>
<feature type="region of interest" description="Disordered" evidence="1">
    <location>
        <begin position="826"/>
        <end position="848"/>
    </location>
</feature>